<sequence length="230" mass="26802">MVISSIENFEATIHQTSSYEKMSKLNALNDTQHDLEGLVDAGITKIAQIIPWIQVKHTSFFVCLTDLESIDKIETIKHKEMWTNFLKTVNHDIPIFFLDEMLQGDQKIYKKDINFNKQYYIRDIVKKKIVHARTFNLEILMDYSKHLMKFGGCFLRLLSECLCLDPFPHPKLTIDTNKHSDYEFLTLPLQDHTIGLQVLHQNQWVDVPPTRGALGVKIGYLLRASFIFIF</sequence>
<dbReference type="GO" id="GO:0046872">
    <property type="term" value="F:metal ion binding"/>
    <property type="evidence" value="ECO:0007669"/>
    <property type="project" value="UniProtKB-KW"/>
</dbReference>
<keyword evidence="4" id="KW-0408">Iron</keyword>
<dbReference type="Pfam" id="PF03171">
    <property type="entry name" value="2OG-FeII_Oxy"/>
    <property type="match status" value="1"/>
</dbReference>
<comment type="similarity">
    <text evidence="1">Belongs to the iron/ascorbate-dependent oxidoreductase family.</text>
</comment>
<dbReference type="PANTHER" id="PTHR10209">
    <property type="entry name" value="OXIDOREDUCTASE, 2OG-FE II OXYGENASE FAMILY PROTEIN"/>
    <property type="match status" value="1"/>
</dbReference>
<dbReference type="Gramene" id="Solyc01g016680.2.1">
    <property type="protein sequence ID" value="Solyc01g016680.2.1"/>
    <property type="gene ID" value="Solyc01g016680.2"/>
</dbReference>
<proteinExistence type="inferred from homology"/>
<dbReference type="SUPFAM" id="SSF51197">
    <property type="entry name" value="Clavaminate synthase-like"/>
    <property type="match status" value="1"/>
</dbReference>
<accession>A0A3Q7EBU2</accession>
<keyword evidence="2" id="KW-0479">Metal-binding</keyword>
<protein>
    <recommendedName>
        <fullName evidence="5">Isopenicillin N synthase-like Fe(2+) 2OG dioxygenase domain-containing protein</fullName>
    </recommendedName>
</protein>
<name>A0A3Q7EBU2_SOLLC</name>
<dbReference type="Proteomes" id="UP000004994">
    <property type="component" value="Chromosome 1"/>
</dbReference>
<dbReference type="InterPro" id="IPR044861">
    <property type="entry name" value="IPNS-like_FE2OG_OXY"/>
</dbReference>
<reference evidence="6" key="2">
    <citation type="submission" date="2019-01" db="UniProtKB">
        <authorList>
            <consortium name="EnsemblPlants"/>
        </authorList>
    </citation>
    <scope>IDENTIFICATION</scope>
    <source>
        <strain evidence="6">cv. Heinz 1706</strain>
    </source>
</reference>
<evidence type="ECO:0000256" key="4">
    <source>
        <dbReference type="ARBA" id="ARBA00023004"/>
    </source>
</evidence>
<evidence type="ECO:0000256" key="3">
    <source>
        <dbReference type="ARBA" id="ARBA00023002"/>
    </source>
</evidence>
<evidence type="ECO:0000313" key="7">
    <source>
        <dbReference type="Proteomes" id="UP000004994"/>
    </source>
</evidence>
<keyword evidence="3" id="KW-0560">Oxidoreductase</keyword>
<dbReference type="InterPro" id="IPR027443">
    <property type="entry name" value="IPNS-like_sf"/>
</dbReference>
<dbReference type="AlphaFoldDB" id="A0A3Q7EBU2"/>
<dbReference type="EnsemblPlants" id="Solyc01g016680.2.1">
    <property type="protein sequence ID" value="Solyc01g016680.2.1"/>
    <property type="gene ID" value="Solyc01g016680.2"/>
</dbReference>
<evidence type="ECO:0000259" key="5">
    <source>
        <dbReference type="Pfam" id="PF03171"/>
    </source>
</evidence>
<dbReference type="InParanoid" id="A0A3Q7EBU2"/>
<keyword evidence="7" id="KW-1185">Reference proteome</keyword>
<dbReference type="Gene3D" id="2.60.120.330">
    <property type="entry name" value="B-lactam Antibiotic, Isopenicillin N Synthase, Chain"/>
    <property type="match status" value="1"/>
</dbReference>
<evidence type="ECO:0000313" key="6">
    <source>
        <dbReference type="EnsemblPlants" id="Solyc01g016680.2.1"/>
    </source>
</evidence>
<feature type="domain" description="Isopenicillin N synthase-like Fe(2+) 2OG dioxygenase" evidence="5">
    <location>
        <begin position="164"/>
        <end position="222"/>
    </location>
</feature>
<dbReference type="OMA" id="HARTFNL"/>
<organism evidence="6">
    <name type="scientific">Solanum lycopersicum</name>
    <name type="common">Tomato</name>
    <name type="synonym">Lycopersicon esculentum</name>
    <dbReference type="NCBI Taxonomy" id="4081"/>
    <lineage>
        <taxon>Eukaryota</taxon>
        <taxon>Viridiplantae</taxon>
        <taxon>Streptophyta</taxon>
        <taxon>Embryophyta</taxon>
        <taxon>Tracheophyta</taxon>
        <taxon>Spermatophyta</taxon>
        <taxon>Magnoliopsida</taxon>
        <taxon>eudicotyledons</taxon>
        <taxon>Gunneridae</taxon>
        <taxon>Pentapetalae</taxon>
        <taxon>asterids</taxon>
        <taxon>lamiids</taxon>
        <taxon>Solanales</taxon>
        <taxon>Solanaceae</taxon>
        <taxon>Solanoideae</taxon>
        <taxon>Solaneae</taxon>
        <taxon>Solanum</taxon>
        <taxon>Solanum subgen. Lycopersicon</taxon>
    </lineage>
</organism>
<dbReference type="GO" id="GO:0016491">
    <property type="term" value="F:oxidoreductase activity"/>
    <property type="evidence" value="ECO:0007669"/>
    <property type="project" value="UniProtKB-KW"/>
</dbReference>
<reference evidence="6" key="1">
    <citation type="journal article" date="2012" name="Nature">
        <title>The tomato genome sequence provides insights into fleshy fruit evolution.</title>
        <authorList>
            <consortium name="Tomato Genome Consortium"/>
        </authorList>
    </citation>
    <scope>NUCLEOTIDE SEQUENCE [LARGE SCALE GENOMIC DNA]</scope>
    <source>
        <strain evidence="6">cv. Heinz 1706</strain>
    </source>
</reference>
<evidence type="ECO:0000256" key="2">
    <source>
        <dbReference type="ARBA" id="ARBA00022723"/>
    </source>
</evidence>
<evidence type="ECO:0000256" key="1">
    <source>
        <dbReference type="ARBA" id="ARBA00008056"/>
    </source>
</evidence>
<dbReference type="PANTHER" id="PTHR10209:SF714">
    <property type="entry name" value="1-AMINOCYCLOPROPANE-1-CARBOXYLATE OXIDASE HOMOLOG 11-RELATED"/>
    <property type="match status" value="1"/>
</dbReference>